<sequence length="297" mass="31419">MATSFVVSTPRGRFSAPFASLNPSINNITKLKLLPQRHCWSSKAAGIRRRRAIDMVVKADLNLPGIVADAVQVFQLYPPTWESAILSNTLIFLTGSPLLFAGLTTPGIGAAFLLGNLSWRAFGGRGFLTVVIYYLIGTGVTKVKLKQKESEGIAEKRKGRRGPSSVFGSGAAGGLCALASTIELGGPAFVNLWRLGFVASFCTKLSDTVSSEIGKAYGKTTYLITTLSVVPRGTEGAVSIEGTLAGLVASILLACICWFMGQIDGVGAVICVISSQIANICESQIGASFQDKEGFKW</sequence>
<dbReference type="GO" id="GO:0009706">
    <property type="term" value="C:chloroplast inner membrane"/>
    <property type="evidence" value="ECO:0007669"/>
    <property type="project" value="TreeGrafter"/>
</dbReference>
<protein>
    <submittedName>
        <fullName evidence="7">Uncharacterized protein</fullName>
    </submittedName>
</protein>
<evidence type="ECO:0000256" key="6">
    <source>
        <dbReference type="SAM" id="Phobius"/>
    </source>
</evidence>
<evidence type="ECO:0000256" key="2">
    <source>
        <dbReference type="ARBA" id="ARBA00009012"/>
    </source>
</evidence>
<dbReference type="PANTHER" id="PTHR13353:SF5">
    <property type="entry name" value="TRANSMEMBRANE PROTEIN 19"/>
    <property type="match status" value="1"/>
</dbReference>
<comment type="similarity">
    <text evidence="2">Belongs to the TMEM19 family.</text>
</comment>
<evidence type="ECO:0000256" key="3">
    <source>
        <dbReference type="ARBA" id="ARBA00022692"/>
    </source>
</evidence>
<comment type="subcellular location">
    <subcellularLocation>
        <location evidence="1">Membrane</location>
        <topology evidence="1">Multi-pass membrane protein</topology>
    </subcellularLocation>
</comment>
<accession>A0AA38FTB0</accession>
<gene>
    <name evidence="7" type="ORF">KI387_037632</name>
</gene>
<feature type="transmembrane region" description="Helical" evidence="6">
    <location>
        <begin position="126"/>
        <end position="145"/>
    </location>
</feature>
<dbReference type="AlphaFoldDB" id="A0AA38FTB0"/>
<evidence type="ECO:0000256" key="5">
    <source>
        <dbReference type="ARBA" id="ARBA00023136"/>
    </source>
</evidence>
<keyword evidence="5 6" id="KW-0472">Membrane</keyword>
<feature type="transmembrane region" description="Helical" evidence="6">
    <location>
        <begin position="166"/>
        <end position="190"/>
    </location>
</feature>
<evidence type="ECO:0000313" key="8">
    <source>
        <dbReference type="Proteomes" id="UP000824469"/>
    </source>
</evidence>
<dbReference type="OMA" id="ILAVFMQ"/>
<dbReference type="PANTHER" id="PTHR13353">
    <property type="entry name" value="TRANSMEMBRANE PROTEIN 19"/>
    <property type="match status" value="1"/>
</dbReference>
<dbReference type="InterPro" id="IPR002794">
    <property type="entry name" value="DUF92_TMEM19"/>
</dbReference>
<feature type="non-terminal residue" evidence="7">
    <location>
        <position position="1"/>
    </location>
</feature>
<feature type="transmembrane region" description="Helical" evidence="6">
    <location>
        <begin position="237"/>
        <end position="260"/>
    </location>
</feature>
<evidence type="ECO:0000256" key="1">
    <source>
        <dbReference type="ARBA" id="ARBA00004141"/>
    </source>
</evidence>
<evidence type="ECO:0000256" key="4">
    <source>
        <dbReference type="ARBA" id="ARBA00022989"/>
    </source>
</evidence>
<name>A0AA38FTB0_TAXCH</name>
<dbReference type="EMBL" id="JAHRHJ020000007">
    <property type="protein sequence ID" value="KAH9309721.1"/>
    <property type="molecule type" value="Genomic_DNA"/>
</dbReference>
<keyword evidence="3 6" id="KW-0812">Transmembrane</keyword>
<keyword evidence="4 6" id="KW-1133">Transmembrane helix</keyword>
<proteinExistence type="inferred from homology"/>
<evidence type="ECO:0000313" key="7">
    <source>
        <dbReference type="EMBL" id="KAH9309721.1"/>
    </source>
</evidence>
<dbReference type="Proteomes" id="UP000824469">
    <property type="component" value="Unassembled WGS sequence"/>
</dbReference>
<keyword evidence="8" id="KW-1185">Reference proteome</keyword>
<feature type="transmembrane region" description="Helical" evidence="6">
    <location>
        <begin position="90"/>
        <end position="114"/>
    </location>
</feature>
<dbReference type="Pfam" id="PF01940">
    <property type="entry name" value="DUF92"/>
    <property type="match status" value="1"/>
</dbReference>
<organism evidence="7 8">
    <name type="scientific">Taxus chinensis</name>
    <name type="common">Chinese yew</name>
    <name type="synonym">Taxus wallichiana var. chinensis</name>
    <dbReference type="NCBI Taxonomy" id="29808"/>
    <lineage>
        <taxon>Eukaryota</taxon>
        <taxon>Viridiplantae</taxon>
        <taxon>Streptophyta</taxon>
        <taxon>Embryophyta</taxon>
        <taxon>Tracheophyta</taxon>
        <taxon>Spermatophyta</taxon>
        <taxon>Pinopsida</taxon>
        <taxon>Pinidae</taxon>
        <taxon>Conifers II</taxon>
        <taxon>Cupressales</taxon>
        <taxon>Taxaceae</taxon>
        <taxon>Taxus</taxon>
    </lineage>
</organism>
<comment type="caution">
    <text evidence="7">The sequence shown here is derived from an EMBL/GenBank/DDBJ whole genome shotgun (WGS) entry which is preliminary data.</text>
</comment>
<reference evidence="7 8" key="1">
    <citation type="journal article" date="2021" name="Nat. Plants">
        <title>The Taxus genome provides insights into paclitaxel biosynthesis.</title>
        <authorList>
            <person name="Xiong X."/>
            <person name="Gou J."/>
            <person name="Liao Q."/>
            <person name="Li Y."/>
            <person name="Zhou Q."/>
            <person name="Bi G."/>
            <person name="Li C."/>
            <person name="Du R."/>
            <person name="Wang X."/>
            <person name="Sun T."/>
            <person name="Guo L."/>
            <person name="Liang H."/>
            <person name="Lu P."/>
            <person name="Wu Y."/>
            <person name="Zhang Z."/>
            <person name="Ro D.K."/>
            <person name="Shang Y."/>
            <person name="Huang S."/>
            <person name="Yan J."/>
        </authorList>
    </citation>
    <scope>NUCLEOTIDE SEQUENCE [LARGE SCALE GENOMIC DNA]</scope>
    <source>
        <strain evidence="7">Ta-2019</strain>
    </source>
</reference>